<dbReference type="Pfam" id="PF05284">
    <property type="entry name" value="DUF736"/>
    <property type="match status" value="1"/>
</dbReference>
<dbReference type="AlphaFoldDB" id="A0A060QFW0"/>
<dbReference type="InterPro" id="IPR007948">
    <property type="entry name" value="DUF736"/>
</dbReference>
<reference evidence="1 2" key="2">
    <citation type="journal article" date="2014" name="PLoS ONE">
        <title>Evolution of mitochondria reconstructed from the energy metabolism of living bacteria.</title>
        <authorList>
            <person name="Degli Esposti M."/>
            <person name="Chouaia B."/>
            <person name="Comandatore F."/>
            <person name="Crotti E."/>
            <person name="Sassera D."/>
            <person name="Lievens P.M."/>
            <person name="Daffonchio D."/>
            <person name="Bandi C."/>
        </authorList>
    </citation>
    <scope>NUCLEOTIDE SEQUENCE [LARGE SCALE GENOMIC DNA]</scope>
    <source>
        <strain evidence="1 2">SF2.1</strain>
    </source>
</reference>
<dbReference type="Proteomes" id="UP000027583">
    <property type="component" value="Unassembled WGS sequence"/>
</dbReference>
<dbReference type="EMBL" id="CBLX010000012">
    <property type="protein sequence ID" value="CDG39820.1"/>
    <property type="molecule type" value="Genomic_DNA"/>
</dbReference>
<accession>A0A060QFW0</accession>
<gene>
    <name evidence="1" type="ORF">ASAP_1775</name>
</gene>
<sequence>MATIGTFKKVGNGYNGEIVTLSLQTPNVRIAPETTRLNENAPSHRVFVGRVEIGAAWSRRSNEGRDYLSLKLDDPSFNAPIFANLFDDEDGEGYSLIWSRPNGRRNGD</sequence>
<evidence type="ECO:0000313" key="1">
    <source>
        <dbReference type="EMBL" id="CDG39820.1"/>
    </source>
</evidence>
<name>A0A060QFW0_9PROT</name>
<dbReference type="RefSeq" id="WP_018308129.1">
    <property type="nucleotide sequence ID" value="NZ_CBLX010000012.1"/>
</dbReference>
<evidence type="ECO:0000313" key="2">
    <source>
        <dbReference type="Proteomes" id="UP000027583"/>
    </source>
</evidence>
<comment type="caution">
    <text evidence="1">The sequence shown here is derived from an EMBL/GenBank/DDBJ whole genome shotgun (WGS) entry which is preliminary data.</text>
</comment>
<organism evidence="1 2">
    <name type="scientific">Asaia bogorensis</name>
    <dbReference type="NCBI Taxonomy" id="91915"/>
    <lineage>
        <taxon>Bacteria</taxon>
        <taxon>Pseudomonadati</taxon>
        <taxon>Pseudomonadota</taxon>
        <taxon>Alphaproteobacteria</taxon>
        <taxon>Acetobacterales</taxon>
        <taxon>Acetobacteraceae</taxon>
        <taxon>Asaia</taxon>
    </lineage>
</organism>
<protein>
    <submittedName>
        <fullName evidence="1">Bll0057 protein</fullName>
    </submittedName>
</protein>
<reference evidence="1 2" key="1">
    <citation type="journal article" date="2014" name="Genome Biol. Evol.">
        <title>Acetic acid bacteria genomes reveal functional traits for adaptation to life in insect guts.</title>
        <authorList>
            <person name="Chouaia B."/>
            <person name="Gaiarsa S."/>
            <person name="Crotti E."/>
            <person name="Comandatore F."/>
            <person name="Degli Esposti M."/>
            <person name="Ricci I."/>
            <person name="Alma A."/>
            <person name="Favia G."/>
            <person name="Bandi C."/>
            <person name="Daffonchio D."/>
        </authorList>
    </citation>
    <scope>NUCLEOTIDE SEQUENCE [LARGE SCALE GENOMIC DNA]</scope>
    <source>
        <strain evidence="1 2">SF2.1</strain>
    </source>
</reference>
<proteinExistence type="predicted"/>
<dbReference type="eggNOG" id="COG5489">
    <property type="taxonomic scope" value="Bacteria"/>
</dbReference>